<dbReference type="AlphaFoldDB" id="A0A797I300"/>
<reference evidence="1" key="2">
    <citation type="submission" date="2020-03" db="EMBL/GenBank/DDBJ databases">
        <authorList>
            <consortium name="NCBI Pathogen Detection Project"/>
        </authorList>
    </citation>
    <scope>NUCLEOTIDE SEQUENCE</scope>
    <source>
        <strain evidence="1">AMC_487</strain>
    </source>
</reference>
<evidence type="ECO:0000313" key="1">
    <source>
        <dbReference type="EMBL" id="HAI5333610.1"/>
    </source>
</evidence>
<protein>
    <submittedName>
        <fullName evidence="1">DUF2737 family protein</fullName>
    </submittedName>
</protein>
<gene>
    <name evidence="1" type="ORF">HJQ60_003630</name>
</gene>
<proteinExistence type="predicted"/>
<sequence length="25" mass="2959">MLKRKSFGSVNDNKYLNAMWRSGKK</sequence>
<comment type="caution">
    <text evidence="1">The sequence shown here is derived from an EMBL/GenBank/DDBJ whole genome shotgun (WGS) entry which is preliminary data.</text>
</comment>
<dbReference type="Pfam" id="PF10930">
    <property type="entry name" value="DUF2737"/>
    <property type="match status" value="1"/>
</dbReference>
<accession>A0A797I300</accession>
<dbReference type="InterPro" id="IPR020295">
    <property type="entry name" value="DUF2737"/>
</dbReference>
<reference evidence="1" key="1">
    <citation type="journal article" date="2018" name="Genome Biol.">
        <title>SKESA: strategic k-mer extension for scrupulous assemblies.</title>
        <authorList>
            <person name="Souvorov A."/>
            <person name="Agarwala R."/>
            <person name="Lipman D.J."/>
        </authorList>
    </citation>
    <scope>NUCLEOTIDE SEQUENCE [LARGE SCALE GENOMIC DNA]</scope>
    <source>
        <strain evidence="1">AMC_487</strain>
    </source>
</reference>
<dbReference type="Proteomes" id="UP000845800">
    <property type="component" value="Unassembled WGS sequence"/>
</dbReference>
<organism evidence="1">
    <name type="scientific">Escherichia coli</name>
    <dbReference type="NCBI Taxonomy" id="562"/>
    <lineage>
        <taxon>Bacteria</taxon>
        <taxon>Pseudomonadati</taxon>
        <taxon>Pseudomonadota</taxon>
        <taxon>Gammaproteobacteria</taxon>
        <taxon>Enterobacterales</taxon>
        <taxon>Enterobacteriaceae</taxon>
        <taxon>Escherichia</taxon>
    </lineage>
</organism>
<name>A0A797I300_ECOLX</name>
<dbReference type="EMBL" id="DABERK010000022">
    <property type="protein sequence ID" value="HAI5333610.1"/>
    <property type="molecule type" value="Genomic_DNA"/>
</dbReference>